<proteinExistence type="predicted"/>
<dbReference type="InterPro" id="IPR050093">
    <property type="entry name" value="ABC_SmlMolc_Importer"/>
</dbReference>
<evidence type="ECO:0000259" key="8">
    <source>
        <dbReference type="PROSITE" id="PS50893"/>
    </source>
</evidence>
<comment type="caution">
    <text evidence="9">The sequence shown here is derived from an EMBL/GenBank/DDBJ whole genome shotgun (WGS) entry which is preliminary data.</text>
</comment>
<evidence type="ECO:0000256" key="4">
    <source>
        <dbReference type="ARBA" id="ARBA00022741"/>
    </source>
</evidence>
<reference evidence="9 10" key="1">
    <citation type="submission" date="2020-12" db="EMBL/GenBank/DDBJ databases">
        <title>Oil enriched cultivation method for isolating marine PHA-producing bacteria.</title>
        <authorList>
            <person name="Zheng W."/>
            <person name="Yu S."/>
            <person name="Huang Y."/>
        </authorList>
    </citation>
    <scope>NUCLEOTIDE SEQUENCE [LARGE SCALE GENOMIC DNA]</scope>
    <source>
        <strain evidence="9 10">SY-2-6</strain>
    </source>
</reference>
<keyword evidence="7" id="KW-0472">Membrane</keyword>
<evidence type="ECO:0000313" key="9">
    <source>
        <dbReference type="EMBL" id="MBN8235790.1"/>
    </source>
</evidence>
<keyword evidence="10" id="KW-1185">Reference proteome</keyword>
<protein>
    <submittedName>
        <fullName evidence="9">ATP-binding cassette domain-containing protein</fullName>
    </submittedName>
</protein>
<dbReference type="InterPro" id="IPR017871">
    <property type="entry name" value="ABC_transporter-like_CS"/>
</dbReference>
<dbReference type="InterPro" id="IPR013611">
    <property type="entry name" value="Transp-assoc_OB_typ2"/>
</dbReference>
<evidence type="ECO:0000256" key="2">
    <source>
        <dbReference type="ARBA" id="ARBA00022475"/>
    </source>
</evidence>
<evidence type="ECO:0000256" key="5">
    <source>
        <dbReference type="ARBA" id="ARBA00022840"/>
    </source>
</evidence>
<dbReference type="RefSeq" id="WP_206933942.1">
    <property type="nucleotide sequence ID" value="NZ_JAEKJY010000003.1"/>
</dbReference>
<keyword evidence="5 9" id="KW-0067">ATP-binding</keyword>
<accession>A0ABS3DWQ3</accession>
<dbReference type="InterPro" id="IPR027417">
    <property type="entry name" value="P-loop_NTPase"/>
</dbReference>
<sequence length="346" mass="38688">MMKHLAVEQITKTFQDFTALKDISFSIEKGEFICLLGPSGCGKTTLLRILAGLERPNKGSVLMNGRDMTHLPPAERNFGIVFQSYALFPNLTAAQNVAYGLNPKQFSKRERKEKALNNLTLVNLENMADRYPAQLSGGQQQRVALARALAMNPEFLLLDEPLSALDAQVRIQLRNEIKRLQKQVGITTVMVTHDQEEALSMADRMIVMNNAKVEQAGTPQDIYDRPSSPFVADFIGTINFVGDQLIPNGAKEDIAVRPEHVTVHPLPADSTLPTRVESLEYRGSSYRVVLKQTTRDHVLYADIDTDTFKKQPITVGEVVYAELQEDKVIFFHGRPEPITTKQPVLT</sequence>
<evidence type="ECO:0000256" key="7">
    <source>
        <dbReference type="ARBA" id="ARBA00023136"/>
    </source>
</evidence>
<feature type="domain" description="ABC transporter" evidence="8">
    <location>
        <begin position="5"/>
        <end position="235"/>
    </location>
</feature>
<dbReference type="PANTHER" id="PTHR42781:SF5">
    <property type="entry name" value="PUTRESCINE TRANSPORT ATP-BINDING PROTEIN POTG"/>
    <property type="match status" value="1"/>
</dbReference>
<keyword evidence="4" id="KW-0547">Nucleotide-binding</keyword>
<dbReference type="GO" id="GO:0005524">
    <property type="term" value="F:ATP binding"/>
    <property type="evidence" value="ECO:0007669"/>
    <property type="project" value="UniProtKB-KW"/>
</dbReference>
<dbReference type="InterPro" id="IPR003439">
    <property type="entry name" value="ABC_transporter-like_ATP-bd"/>
</dbReference>
<dbReference type="PROSITE" id="PS50893">
    <property type="entry name" value="ABC_TRANSPORTER_2"/>
    <property type="match status" value="1"/>
</dbReference>
<evidence type="ECO:0000256" key="3">
    <source>
        <dbReference type="ARBA" id="ARBA00022519"/>
    </source>
</evidence>
<dbReference type="EMBL" id="JAEKJY010000003">
    <property type="protein sequence ID" value="MBN8235790.1"/>
    <property type="molecule type" value="Genomic_DNA"/>
</dbReference>
<dbReference type="InterPro" id="IPR003593">
    <property type="entry name" value="AAA+_ATPase"/>
</dbReference>
<keyword evidence="6" id="KW-1278">Translocase</keyword>
<dbReference type="SMART" id="SM00382">
    <property type="entry name" value="AAA"/>
    <property type="match status" value="1"/>
</dbReference>
<dbReference type="SUPFAM" id="SSF52540">
    <property type="entry name" value="P-loop containing nucleoside triphosphate hydrolases"/>
    <property type="match status" value="1"/>
</dbReference>
<dbReference type="PANTHER" id="PTHR42781">
    <property type="entry name" value="SPERMIDINE/PUTRESCINE IMPORT ATP-BINDING PROTEIN POTA"/>
    <property type="match status" value="1"/>
</dbReference>
<evidence type="ECO:0000313" key="10">
    <source>
        <dbReference type="Proteomes" id="UP000663970"/>
    </source>
</evidence>
<keyword evidence="2" id="KW-1003">Cell membrane</keyword>
<organism evidence="9 10">
    <name type="scientific">Halobacillus kuroshimensis</name>
    <dbReference type="NCBI Taxonomy" id="302481"/>
    <lineage>
        <taxon>Bacteria</taxon>
        <taxon>Bacillati</taxon>
        <taxon>Bacillota</taxon>
        <taxon>Bacilli</taxon>
        <taxon>Bacillales</taxon>
        <taxon>Bacillaceae</taxon>
        <taxon>Halobacillus</taxon>
    </lineage>
</organism>
<evidence type="ECO:0000256" key="1">
    <source>
        <dbReference type="ARBA" id="ARBA00022448"/>
    </source>
</evidence>
<dbReference type="Proteomes" id="UP000663970">
    <property type="component" value="Unassembled WGS sequence"/>
</dbReference>
<dbReference type="SUPFAM" id="SSF50331">
    <property type="entry name" value="MOP-like"/>
    <property type="match status" value="1"/>
</dbReference>
<dbReference type="InterPro" id="IPR008995">
    <property type="entry name" value="Mo/tungstate-bd_C_term_dom"/>
</dbReference>
<keyword evidence="3" id="KW-0997">Cell inner membrane</keyword>
<dbReference type="Gene3D" id="3.40.50.300">
    <property type="entry name" value="P-loop containing nucleotide triphosphate hydrolases"/>
    <property type="match status" value="1"/>
</dbReference>
<dbReference type="Pfam" id="PF08402">
    <property type="entry name" value="TOBE_2"/>
    <property type="match status" value="1"/>
</dbReference>
<name>A0ABS3DWQ3_9BACI</name>
<dbReference type="Pfam" id="PF00005">
    <property type="entry name" value="ABC_tran"/>
    <property type="match status" value="1"/>
</dbReference>
<evidence type="ECO:0000256" key="6">
    <source>
        <dbReference type="ARBA" id="ARBA00022967"/>
    </source>
</evidence>
<dbReference type="PROSITE" id="PS00211">
    <property type="entry name" value="ABC_TRANSPORTER_1"/>
    <property type="match status" value="1"/>
</dbReference>
<keyword evidence="1" id="KW-0813">Transport</keyword>
<gene>
    <name evidence="9" type="ORF">JF544_11055</name>
</gene>